<gene>
    <name evidence="2" type="ORF">Spa11_41130</name>
</gene>
<feature type="transmembrane region" description="Helical" evidence="1">
    <location>
        <begin position="93"/>
        <end position="111"/>
    </location>
</feature>
<reference evidence="2 3" key="1">
    <citation type="submission" date="2019-02" db="EMBL/GenBank/DDBJ databases">
        <title>Deep-cultivation of Planctomycetes and their phenomic and genomic characterization uncovers novel biology.</title>
        <authorList>
            <person name="Wiegand S."/>
            <person name="Jogler M."/>
            <person name="Boedeker C."/>
            <person name="Pinto D."/>
            <person name="Vollmers J."/>
            <person name="Rivas-Marin E."/>
            <person name="Kohn T."/>
            <person name="Peeters S.H."/>
            <person name="Heuer A."/>
            <person name="Rast P."/>
            <person name="Oberbeckmann S."/>
            <person name="Bunk B."/>
            <person name="Jeske O."/>
            <person name="Meyerdierks A."/>
            <person name="Storesund J.E."/>
            <person name="Kallscheuer N."/>
            <person name="Luecker S."/>
            <person name="Lage O.M."/>
            <person name="Pohl T."/>
            <person name="Merkel B.J."/>
            <person name="Hornburger P."/>
            <person name="Mueller R.-W."/>
            <person name="Bruemmer F."/>
            <person name="Labrenz M."/>
            <person name="Spormann A.M."/>
            <person name="Op den Camp H."/>
            <person name="Overmann J."/>
            <person name="Amann R."/>
            <person name="Jetten M.S.M."/>
            <person name="Mascher T."/>
            <person name="Medema M.H."/>
            <person name="Devos D.P."/>
            <person name="Kaster A.-K."/>
            <person name="Ovreas L."/>
            <person name="Rohde M."/>
            <person name="Galperin M.Y."/>
            <person name="Jogler C."/>
        </authorList>
    </citation>
    <scope>NUCLEOTIDE SEQUENCE [LARGE SCALE GENOMIC DNA]</scope>
    <source>
        <strain evidence="2 3">Spa11</strain>
    </source>
</reference>
<protein>
    <recommendedName>
        <fullName evidence="4">Signal peptidase I</fullName>
    </recommendedName>
</protein>
<dbReference type="EMBL" id="CP036349">
    <property type="protein sequence ID" value="QDV75890.1"/>
    <property type="molecule type" value="Genomic_DNA"/>
</dbReference>
<sequence>MDQDAIDTLAGLMVLSGIAAFLLVYVAGSWKAFDKAREPGWSCLIPIYNYYAMCKIGGKSGWWVFLLVIPIVGLFALAAISMGVSRNYGKSELFGLGLAFLPFIFWPILGFDKSVYQGPRRV</sequence>
<name>A0A518KDM5_9BACT</name>
<dbReference type="RefSeq" id="WP_197529536.1">
    <property type="nucleotide sequence ID" value="NZ_CP036349.1"/>
</dbReference>
<keyword evidence="1" id="KW-1133">Transmembrane helix</keyword>
<accession>A0A518KDM5</accession>
<evidence type="ECO:0008006" key="4">
    <source>
        <dbReference type="Google" id="ProtNLM"/>
    </source>
</evidence>
<dbReference type="KEGG" id="bmei:Spa11_41130"/>
<dbReference type="Proteomes" id="UP000316426">
    <property type="component" value="Chromosome"/>
</dbReference>
<proteinExistence type="predicted"/>
<evidence type="ECO:0000256" key="1">
    <source>
        <dbReference type="SAM" id="Phobius"/>
    </source>
</evidence>
<feature type="transmembrane region" description="Helical" evidence="1">
    <location>
        <begin position="6"/>
        <end position="27"/>
    </location>
</feature>
<dbReference type="InterPro" id="IPR043739">
    <property type="entry name" value="DUF5684"/>
</dbReference>
<keyword evidence="1" id="KW-0472">Membrane</keyword>
<organism evidence="2 3">
    <name type="scientific">Botrimarina mediterranea</name>
    <dbReference type="NCBI Taxonomy" id="2528022"/>
    <lineage>
        <taxon>Bacteria</taxon>
        <taxon>Pseudomonadati</taxon>
        <taxon>Planctomycetota</taxon>
        <taxon>Planctomycetia</taxon>
        <taxon>Pirellulales</taxon>
        <taxon>Lacipirellulaceae</taxon>
        <taxon>Botrimarina</taxon>
    </lineage>
</organism>
<keyword evidence="3" id="KW-1185">Reference proteome</keyword>
<dbReference type="AlphaFoldDB" id="A0A518KDM5"/>
<evidence type="ECO:0000313" key="3">
    <source>
        <dbReference type="Proteomes" id="UP000316426"/>
    </source>
</evidence>
<feature type="transmembrane region" description="Helical" evidence="1">
    <location>
        <begin position="62"/>
        <end position="81"/>
    </location>
</feature>
<keyword evidence="1" id="KW-0812">Transmembrane</keyword>
<evidence type="ECO:0000313" key="2">
    <source>
        <dbReference type="EMBL" id="QDV75890.1"/>
    </source>
</evidence>
<dbReference type="Pfam" id="PF18936">
    <property type="entry name" value="DUF5684"/>
    <property type="match status" value="1"/>
</dbReference>